<reference evidence="9 10" key="1">
    <citation type="submission" date="2023-02" db="EMBL/GenBank/DDBJ databases">
        <title>Devosia algicola sp. nov., isolated from the phycosphere of marine algae.</title>
        <authorList>
            <person name="Kim J.M."/>
            <person name="Lee J.K."/>
            <person name="Choi B.J."/>
            <person name="Bayburt H."/>
            <person name="Jeon C.O."/>
        </authorList>
    </citation>
    <scope>NUCLEOTIDE SEQUENCE [LARGE SCALE GENOMIC DNA]</scope>
    <source>
        <strain evidence="9 10">G20-9</strain>
    </source>
</reference>
<evidence type="ECO:0000256" key="5">
    <source>
        <dbReference type="ARBA" id="ARBA00023141"/>
    </source>
</evidence>
<evidence type="ECO:0000256" key="1">
    <source>
        <dbReference type="ARBA" id="ARBA00004811"/>
    </source>
</evidence>
<sequence>MASQPDSARPTSIARATALKGQFTIIGDAAISHRALILGATALGQTIIKGLRESVDVLATAQAMRAFGARVEKHDGHWSVDGLGVGGLMAPTAPIDFGGSATSARLTIGLAAPYSFATSFIGDASLSARPMRRILDPLMAIGVEVIEHADYQLPLTLRGPKLVRPLDYRLPIASSKVKSTLLMAGLNIAGTTTIIEPVATRDHTENLLRQFGADVRVTTPKSGDAMVEMAGLPDLRAQNLVIPGDPSAAAFPIVAALIVPGSELVIDNVLMSTSRTGLIDTLLEMGGNISFFNQRQIGGEDIADLRVRHSNLRGLTIPADRVAAMIDDYPILAIAAAFAEGETTMLGIGDVRPVHTERLASVVAGLAANGVEARLDADSVRISGGAKKTGGARVATNGDSRVAMSFLVMGMATSQPVALDDQSMTMARLADFISGFSALGVEFETTE</sequence>
<comment type="pathway">
    <text evidence="1 7">Metabolic intermediate biosynthesis; chorismate biosynthesis; chorismate from D-erythrose 4-phosphate and phosphoenolpyruvate: step 6/7.</text>
</comment>
<evidence type="ECO:0000256" key="3">
    <source>
        <dbReference type="ARBA" id="ARBA00022605"/>
    </source>
</evidence>
<comment type="function">
    <text evidence="7">Catalyzes the transfer of the enolpyruvyl moiety of phosphoenolpyruvate (PEP) to the 5-hydroxyl of shikimate-3-phosphate (S3P) to produce enolpyruvyl shikimate-3-phosphate and inorganic phosphate.</text>
</comment>
<evidence type="ECO:0000313" key="10">
    <source>
        <dbReference type="Proteomes" id="UP001220530"/>
    </source>
</evidence>
<evidence type="ECO:0000313" key="9">
    <source>
        <dbReference type="EMBL" id="WDR01974.1"/>
    </source>
</evidence>
<dbReference type="Gene3D" id="3.65.10.10">
    <property type="entry name" value="Enolpyruvate transferase domain"/>
    <property type="match status" value="2"/>
</dbReference>
<dbReference type="PIRSF" id="PIRSF000505">
    <property type="entry name" value="EPSPS"/>
    <property type="match status" value="1"/>
</dbReference>
<comment type="caution">
    <text evidence="7">Lacks conserved residue(s) required for the propagation of feature annotation.</text>
</comment>
<feature type="active site" description="Proton acceptor" evidence="7">
    <location>
        <position position="327"/>
    </location>
</feature>
<keyword evidence="3 7" id="KW-0028">Amino-acid biosynthesis</keyword>
<dbReference type="NCBIfam" id="TIGR01356">
    <property type="entry name" value="aroA"/>
    <property type="match status" value="1"/>
</dbReference>
<keyword evidence="7" id="KW-0963">Cytoplasm</keyword>
<comment type="catalytic activity">
    <reaction evidence="6">
        <text>3-phosphoshikimate + phosphoenolpyruvate = 5-O-(1-carboxyvinyl)-3-phosphoshikimate + phosphate</text>
        <dbReference type="Rhea" id="RHEA:21256"/>
        <dbReference type="ChEBI" id="CHEBI:43474"/>
        <dbReference type="ChEBI" id="CHEBI:57701"/>
        <dbReference type="ChEBI" id="CHEBI:58702"/>
        <dbReference type="ChEBI" id="CHEBI:145989"/>
        <dbReference type="EC" id="2.5.1.19"/>
    </reaction>
    <physiologicalReaction direction="left-to-right" evidence="6">
        <dbReference type="Rhea" id="RHEA:21257"/>
    </physiologicalReaction>
</comment>
<keyword evidence="4 7" id="KW-0808">Transferase</keyword>
<feature type="binding site" evidence="7">
    <location>
        <position position="129"/>
    </location>
    <ligand>
        <name>phosphoenolpyruvate</name>
        <dbReference type="ChEBI" id="CHEBI:58702"/>
    </ligand>
</feature>
<dbReference type="PROSITE" id="PS00104">
    <property type="entry name" value="EPSP_SYNTHASE_1"/>
    <property type="match status" value="1"/>
</dbReference>
<feature type="binding site" evidence="7">
    <location>
        <position position="34"/>
    </location>
    <ligand>
        <name>3-phosphoshikimate</name>
        <dbReference type="ChEBI" id="CHEBI:145989"/>
    </ligand>
</feature>
<evidence type="ECO:0000256" key="7">
    <source>
        <dbReference type="HAMAP-Rule" id="MF_00210"/>
    </source>
</evidence>
<evidence type="ECO:0000256" key="6">
    <source>
        <dbReference type="ARBA" id="ARBA00044633"/>
    </source>
</evidence>
<protein>
    <recommendedName>
        <fullName evidence="7">3-phosphoshikimate 1-carboxyvinyltransferase</fullName>
        <ecNumber evidence="7">2.5.1.19</ecNumber>
    </recommendedName>
    <alternativeName>
        <fullName evidence="7">5-enolpyruvylshikimate-3-phosphate synthase</fullName>
        <shortName evidence="7">EPSP synthase</shortName>
        <shortName evidence="7">EPSPS</shortName>
    </alternativeName>
</protein>
<dbReference type="GO" id="GO:0003866">
    <property type="term" value="F:3-phosphoshikimate 1-carboxyvinyltransferase activity"/>
    <property type="evidence" value="ECO:0007669"/>
    <property type="project" value="UniProtKB-EC"/>
</dbReference>
<dbReference type="InterPro" id="IPR036968">
    <property type="entry name" value="Enolpyruvate_Tfrase_sf"/>
</dbReference>
<evidence type="ECO:0000259" key="8">
    <source>
        <dbReference type="Pfam" id="PF00275"/>
    </source>
</evidence>
<proteinExistence type="inferred from homology"/>
<name>A0ABY7YLN9_9HYPH</name>
<feature type="binding site" evidence="7">
    <location>
        <position position="358"/>
    </location>
    <ligand>
        <name>phosphoenolpyruvate</name>
        <dbReference type="ChEBI" id="CHEBI:58702"/>
    </ligand>
</feature>
<dbReference type="CDD" id="cd01556">
    <property type="entry name" value="EPSP_synthase"/>
    <property type="match status" value="1"/>
</dbReference>
<keyword evidence="5 7" id="KW-0057">Aromatic amino acid biosynthesis</keyword>
<evidence type="ECO:0000256" key="4">
    <source>
        <dbReference type="ARBA" id="ARBA00022679"/>
    </source>
</evidence>
<dbReference type="PANTHER" id="PTHR21090">
    <property type="entry name" value="AROM/DEHYDROQUINATE SYNTHASE"/>
    <property type="match status" value="1"/>
</dbReference>
<dbReference type="RefSeq" id="WP_282218383.1">
    <property type="nucleotide sequence ID" value="NZ_CP118246.1"/>
</dbReference>
<feature type="binding site" evidence="7">
    <location>
        <position position="175"/>
    </location>
    <ligand>
        <name>3-phosphoshikimate</name>
        <dbReference type="ChEBI" id="CHEBI:145989"/>
    </ligand>
</feature>
<comment type="subunit">
    <text evidence="7">Monomer.</text>
</comment>
<comment type="subcellular location">
    <subcellularLocation>
        <location evidence="7">Cytoplasm</location>
    </subcellularLocation>
</comment>
<comment type="similarity">
    <text evidence="2 7">Belongs to the EPSP synthase family.</text>
</comment>
<feature type="domain" description="Enolpyruvate transferase" evidence="8">
    <location>
        <begin position="16"/>
        <end position="427"/>
    </location>
</feature>
<dbReference type="InterPro" id="IPR001986">
    <property type="entry name" value="Enolpyruvate_Tfrase_dom"/>
</dbReference>
<feature type="binding site" evidence="7">
    <location>
        <position position="174"/>
    </location>
    <ligand>
        <name>3-phosphoshikimate</name>
        <dbReference type="ChEBI" id="CHEBI:145989"/>
    </ligand>
</feature>
<dbReference type="InterPro" id="IPR023193">
    <property type="entry name" value="EPSP_synthase_CS"/>
</dbReference>
<dbReference type="Pfam" id="PF00275">
    <property type="entry name" value="EPSP_synthase"/>
    <property type="match status" value="1"/>
</dbReference>
<gene>
    <name evidence="7 9" type="primary">aroA</name>
    <name evidence="9" type="ORF">PSQ19_14955</name>
</gene>
<feature type="binding site" evidence="7">
    <location>
        <position position="401"/>
    </location>
    <ligand>
        <name>phosphoenolpyruvate</name>
        <dbReference type="ChEBI" id="CHEBI:58702"/>
    </ligand>
</feature>
<dbReference type="SUPFAM" id="SSF55205">
    <property type="entry name" value="EPT/RTPC-like"/>
    <property type="match status" value="1"/>
</dbReference>
<organism evidence="9 10">
    <name type="scientific">Devosia algicola</name>
    <dbReference type="NCBI Taxonomy" id="3026418"/>
    <lineage>
        <taxon>Bacteria</taxon>
        <taxon>Pseudomonadati</taxon>
        <taxon>Pseudomonadota</taxon>
        <taxon>Alphaproteobacteria</taxon>
        <taxon>Hyphomicrobiales</taxon>
        <taxon>Devosiaceae</taxon>
        <taxon>Devosia</taxon>
    </lineage>
</organism>
<accession>A0ABY7YLN9</accession>
<evidence type="ECO:0000256" key="2">
    <source>
        <dbReference type="ARBA" id="ARBA00009948"/>
    </source>
</evidence>
<feature type="binding site" evidence="7">
    <location>
        <position position="327"/>
    </location>
    <ligand>
        <name>3-phosphoshikimate</name>
        <dbReference type="ChEBI" id="CHEBI:145989"/>
    </ligand>
</feature>
<dbReference type="Proteomes" id="UP001220530">
    <property type="component" value="Chromosome"/>
</dbReference>
<dbReference type="InterPro" id="IPR006264">
    <property type="entry name" value="EPSP_synthase"/>
</dbReference>
<dbReference type="EC" id="2.5.1.19" evidence="7"/>
<dbReference type="HAMAP" id="MF_00210">
    <property type="entry name" value="EPSP_synth"/>
    <property type="match status" value="1"/>
</dbReference>
<dbReference type="EMBL" id="CP118246">
    <property type="protein sequence ID" value="WDR01974.1"/>
    <property type="molecule type" value="Genomic_DNA"/>
</dbReference>
<dbReference type="InterPro" id="IPR013792">
    <property type="entry name" value="RNA3'P_cycl/enolpyr_Trfase_a/b"/>
</dbReference>
<keyword evidence="10" id="KW-1185">Reference proteome</keyword>
<dbReference type="PANTHER" id="PTHR21090:SF5">
    <property type="entry name" value="PENTAFUNCTIONAL AROM POLYPEPTIDE"/>
    <property type="match status" value="1"/>
</dbReference>